<dbReference type="Proteomes" id="UP000191897">
    <property type="component" value="Unassembled WGS sequence"/>
</dbReference>
<sequence length="231" mass="25992">MTIIATAGWAVPKTIANHFGQQGSSLTRYATAFPGVEINSTFYRRHQQSTFERWATSVPDTFKFSVKIPKEITHHRAMVDIAEAFRKFLEDITPLGRKRGPLLCQLPPSLAFDEDVLAAAFKAIRAADQGRIVIEVRHKSWKSEEAAHILKEFEIDPVLADPAVVWTESDFSEPPRYVRLHGKPKIYYSSYTIDEIFAFSKMLGPDAWCVFDNTASGAAAENGLEMVKLRT</sequence>
<dbReference type="Gene3D" id="3.20.20.410">
    <property type="entry name" value="Protein of unknown function UPF0759"/>
    <property type="match status" value="1"/>
</dbReference>
<proteinExistence type="predicted"/>
<dbReference type="InterPro" id="IPR036520">
    <property type="entry name" value="UPF0759_sf"/>
</dbReference>
<evidence type="ECO:0008006" key="3">
    <source>
        <dbReference type="Google" id="ProtNLM"/>
    </source>
</evidence>
<gene>
    <name evidence="1" type="ORF">AGR4C_pb30024</name>
</gene>
<dbReference type="EMBL" id="FBWC01000042">
    <property type="protein sequence ID" value="CUX67868.1"/>
    <property type="molecule type" value="Genomic_DNA"/>
</dbReference>
<dbReference type="AlphaFoldDB" id="A0A1S7SEP3"/>
<evidence type="ECO:0000313" key="1">
    <source>
        <dbReference type="EMBL" id="CUX67868.1"/>
    </source>
</evidence>
<organism evidence="1 2">
    <name type="scientific">Agrobacterium tumefaciens str. Kerr 14</name>
    <dbReference type="NCBI Taxonomy" id="1183424"/>
    <lineage>
        <taxon>Bacteria</taxon>
        <taxon>Pseudomonadati</taxon>
        <taxon>Pseudomonadota</taxon>
        <taxon>Alphaproteobacteria</taxon>
        <taxon>Hyphomicrobiales</taxon>
        <taxon>Rhizobiaceae</taxon>
        <taxon>Rhizobium/Agrobacterium group</taxon>
        <taxon>Agrobacterium</taxon>
        <taxon>Agrobacterium tumefaciens complex</taxon>
    </lineage>
</organism>
<dbReference type="PANTHER" id="PTHR30348">
    <property type="entry name" value="UNCHARACTERIZED PROTEIN YECE"/>
    <property type="match status" value="1"/>
</dbReference>
<dbReference type="SUPFAM" id="SSF117396">
    <property type="entry name" value="TM1631-like"/>
    <property type="match status" value="1"/>
</dbReference>
<protein>
    <recommendedName>
        <fullName evidence="3">DUF72 domain-containing protein</fullName>
    </recommendedName>
</protein>
<dbReference type="Pfam" id="PF01904">
    <property type="entry name" value="DUF72"/>
    <property type="match status" value="1"/>
</dbReference>
<dbReference type="PANTHER" id="PTHR30348:SF14">
    <property type="entry name" value="BLR8050 PROTEIN"/>
    <property type="match status" value="1"/>
</dbReference>
<evidence type="ECO:0000313" key="2">
    <source>
        <dbReference type="Proteomes" id="UP000191897"/>
    </source>
</evidence>
<name>A0A1S7SEP3_AGRTU</name>
<reference evidence="1 2" key="1">
    <citation type="submission" date="2016-01" db="EMBL/GenBank/DDBJ databases">
        <authorList>
            <person name="Oliw E.H."/>
        </authorList>
    </citation>
    <scope>NUCLEOTIDE SEQUENCE [LARGE SCALE GENOMIC DNA]</scope>
    <source>
        <strain evidence="1 2">Kerr 14</strain>
    </source>
</reference>
<accession>A0A1S7SEP3</accession>
<dbReference type="InterPro" id="IPR002763">
    <property type="entry name" value="DUF72"/>
</dbReference>
<dbReference type="RefSeq" id="WP_080868088.1">
    <property type="nucleotide sequence ID" value="NZ_LT009733.1"/>
</dbReference>